<gene>
    <name evidence="2" type="ORF">CASFOL_015803</name>
</gene>
<organism evidence="2 3">
    <name type="scientific">Castilleja foliolosa</name>
    <dbReference type="NCBI Taxonomy" id="1961234"/>
    <lineage>
        <taxon>Eukaryota</taxon>
        <taxon>Viridiplantae</taxon>
        <taxon>Streptophyta</taxon>
        <taxon>Embryophyta</taxon>
        <taxon>Tracheophyta</taxon>
        <taxon>Spermatophyta</taxon>
        <taxon>Magnoliopsida</taxon>
        <taxon>eudicotyledons</taxon>
        <taxon>Gunneridae</taxon>
        <taxon>Pentapetalae</taxon>
        <taxon>asterids</taxon>
        <taxon>lamiids</taxon>
        <taxon>Lamiales</taxon>
        <taxon>Orobanchaceae</taxon>
        <taxon>Pedicularideae</taxon>
        <taxon>Castillejinae</taxon>
        <taxon>Castilleja</taxon>
    </lineage>
</organism>
<dbReference type="AlphaFoldDB" id="A0ABD3DES9"/>
<evidence type="ECO:0000313" key="2">
    <source>
        <dbReference type="EMBL" id="KAL3640835.1"/>
    </source>
</evidence>
<feature type="region of interest" description="Disordered" evidence="1">
    <location>
        <begin position="114"/>
        <end position="235"/>
    </location>
</feature>
<feature type="compositionally biased region" description="Polar residues" evidence="1">
    <location>
        <begin position="22"/>
        <end position="38"/>
    </location>
</feature>
<feature type="region of interest" description="Disordered" evidence="1">
    <location>
        <begin position="21"/>
        <end position="95"/>
    </location>
</feature>
<comment type="caution">
    <text evidence="2">The sequence shown here is derived from an EMBL/GenBank/DDBJ whole genome shotgun (WGS) entry which is preliminary data.</text>
</comment>
<feature type="compositionally biased region" description="Gly residues" evidence="1">
    <location>
        <begin position="221"/>
        <end position="231"/>
    </location>
</feature>
<sequence>MEESEKRRERLNAMRMEAAQTGVYSNSESPGSASNALSNPLIENETARVPSQQYTSPRFDFYTDPMAAFTGSKRRNNVPPQVSQGHFNPPPPRPMDQGMIPNPAYHYPAMNSPDQGMFNQPRAHFNPGPVGSPMGSNSPLYRPHQNPPNSWVGPVNYGPPLNFPRGGNFPSPGFRPIDSTHVDYGQRGRGYQGQNSNFQYDSGRGRGRGRSYGGNSMSSGPGPGFRRGSGSGEQRPDLYYKKEMVEDPWISMQPVIWKGSTCDSDKSWLPKSIAVKKSKASPEASNTSISQQSLAEYLAASFNDSVDEVVEDERGP</sequence>
<dbReference type="InterPro" id="IPR039292">
    <property type="entry name" value="SICKLE"/>
</dbReference>
<keyword evidence="3" id="KW-1185">Reference proteome</keyword>
<reference evidence="3" key="1">
    <citation type="journal article" date="2024" name="IScience">
        <title>Strigolactones Initiate the Formation of Haustorium-like Structures in Castilleja.</title>
        <authorList>
            <person name="Buerger M."/>
            <person name="Peterson D."/>
            <person name="Chory J."/>
        </authorList>
    </citation>
    <scope>NUCLEOTIDE SEQUENCE [LARGE SCALE GENOMIC DNA]</scope>
</reference>
<dbReference type="EMBL" id="JAVIJP010000017">
    <property type="protein sequence ID" value="KAL3640835.1"/>
    <property type="molecule type" value="Genomic_DNA"/>
</dbReference>
<name>A0ABD3DES9_9LAMI</name>
<accession>A0ABD3DES9</accession>
<dbReference type="PANTHER" id="PTHR36054">
    <property type="entry name" value="PROTEIN SICKLE"/>
    <property type="match status" value="1"/>
</dbReference>
<dbReference type="Proteomes" id="UP001632038">
    <property type="component" value="Unassembled WGS sequence"/>
</dbReference>
<dbReference type="PANTHER" id="PTHR36054:SF2">
    <property type="entry name" value="PROTEIN SICKLE"/>
    <property type="match status" value="1"/>
</dbReference>
<proteinExistence type="predicted"/>
<protein>
    <submittedName>
        <fullName evidence="2">Uncharacterized protein</fullName>
    </submittedName>
</protein>
<evidence type="ECO:0000313" key="3">
    <source>
        <dbReference type="Proteomes" id="UP001632038"/>
    </source>
</evidence>
<evidence type="ECO:0000256" key="1">
    <source>
        <dbReference type="SAM" id="MobiDB-lite"/>
    </source>
</evidence>